<evidence type="ECO:0000313" key="6">
    <source>
        <dbReference type="Proteomes" id="UP000316079"/>
    </source>
</evidence>
<feature type="compositionally biased region" description="Polar residues" evidence="4">
    <location>
        <begin position="1128"/>
        <end position="1143"/>
    </location>
</feature>
<dbReference type="EMBL" id="SRMA01025642">
    <property type="protein sequence ID" value="TRY92276.1"/>
    <property type="molecule type" value="Genomic_DNA"/>
</dbReference>
<feature type="coiled-coil region" evidence="3">
    <location>
        <begin position="156"/>
        <end position="217"/>
    </location>
</feature>
<feature type="region of interest" description="Disordered" evidence="4">
    <location>
        <begin position="1125"/>
        <end position="1162"/>
    </location>
</feature>
<dbReference type="PANTHER" id="PTHR46652">
    <property type="entry name" value="LEUCINE-RICH REPEAT AND IQ DOMAIN-CONTAINING PROTEIN 1-RELATED"/>
    <property type="match status" value="1"/>
</dbReference>
<dbReference type="OrthoDB" id="266138at2759"/>
<organism evidence="5 6">
    <name type="scientific">Danionella cerebrum</name>
    <dbReference type="NCBI Taxonomy" id="2873325"/>
    <lineage>
        <taxon>Eukaryota</taxon>
        <taxon>Metazoa</taxon>
        <taxon>Chordata</taxon>
        <taxon>Craniata</taxon>
        <taxon>Vertebrata</taxon>
        <taxon>Euteleostomi</taxon>
        <taxon>Actinopterygii</taxon>
        <taxon>Neopterygii</taxon>
        <taxon>Teleostei</taxon>
        <taxon>Ostariophysi</taxon>
        <taxon>Cypriniformes</taxon>
        <taxon>Danionidae</taxon>
        <taxon>Danioninae</taxon>
        <taxon>Danionella</taxon>
    </lineage>
</organism>
<proteinExistence type="predicted"/>
<sequence>MLMSSSRMDEVEQALDDELMKINLHPTEADSDDDCVTGFTLNLEEEDELPVSLFAYVESSRNQVDTFEQLILEDVEDKDFSSQEQSYLNQSTNATSDPASDLMYDPLNWKERVIIELEEQVGFSNSTESHKSQLDMSNVNECGFFTETEIQFCREWRELEKRLKEEEEMKLAAQENDPSIHPTYDVQLELEKQQRLIHELDEKIRLETQAFEEAQEEERRRKEILRYRAAIKIQTALRGALARRWSKTEMKRKREEDMRQEEEKRLWEMIKKEREDERRRVEEEERLEREEAERRRVEYERAKEQERHRLEREQRLEQQKMTDINEEIITKVKDDYRKQEEEAFETNKDKESIEVQDENGEKDQGTGVKSQKNIVSTLQEEKEKSLSLSTYGMIRHGKKRNDTFVEEKNTVEQQEKLKSIDLDVDGKKIGNTSKDEIRTLDKQEEYTERVLFGKMILKTLEDEITGDQEKSGKSVHSEENDERIINGNKKEKPLCDELSTVKNREKFRLHSDVSRMNTVKDEVGLLEKRQSVIKITGHYTERKSNGKNTGNVYKVRAVEKLQQTTSRNRKENTVRNRHGKDMENGQKEKHAMEKEICTYAEDDEKERHEKKAESTLADEIKSKSIFCPEHLKCALAQRMSEEEEKQVKLDCHLQQSQQTFKMSKPTMEFDVNAHQHLSSDPAISPDDLSTTGEDDKGMSADLIFGLPKALQIQESLCLPDCTEKKRLAWMMSCIPWSKLSCQNKRKGSSAYKRAHRRRGPSLPPLSEDTILKTGAWDSLKQVTTVTLENLPGCSLSTLSECHKLQTLTMRQCGLTSLDGLNQCTQIRYIDVQLMNIHGLDGAENLQSLQLSHNNISRISGLGTLKNLLQLSVDHNHLLSTTGLKEIYTLLHLDCSYNHLSHVEGLENCALLNTLDLRGNSLTELPILQNHVLLRDLYLDDNLLSNIEDLESYWLPLLRNLSLANNSITHLNPFLDFVSLRVLDVSHNCLSDFPNACSSIQTCISLQELHLTGNPLMLENTWRSLILGAVPSLIRLNNEQIAVAPAAFRKAPEQQCSFLGLCQSQQEQRDSVLHRQKMKTSAAASDLLANSHKTELFRLAVEQRYAHEYGDSSVPEDAALATANIGRSCDSSETSSQRQLPEKQSPSSHSSPSPCEFQSAECSQSEREPLQASKLKIAAAVRIQRFWRRRRKGPPGLIEKTNSKFNLHKVEDTCNGRPEREHAAAVIQAVWRGYFLRKRLSHALAAAQITESDEDFEEVDMDGFIFDEKELEEDWKTLNSQALLARMMPLQEEEHLPKTVSSRQPKTAWIESEEADFLEQSISHQHSSRSLRKLNALAEKSEQIREEWGITDDSTACLILKRANKIKGVPRARNLDHRSASAEQEQDYREKTLRWLRSQADSKRHPFLPDIGQEILNGGRVQLVATGDRDGRDSVSRVWSEPQKQARRCTADNKKLEVPSPTRVNSAPTRNERISFRDNPVRHSGGWGGGKKRLNK</sequence>
<dbReference type="SMART" id="SM00015">
    <property type="entry name" value="IQ"/>
    <property type="match status" value="2"/>
</dbReference>
<dbReference type="InterPro" id="IPR050836">
    <property type="entry name" value="SDS22/Internalin_LRR"/>
</dbReference>
<dbReference type="CDD" id="cd23767">
    <property type="entry name" value="IQCD"/>
    <property type="match status" value="1"/>
</dbReference>
<feature type="coiled-coil region" evidence="3">
    <location>
        <begin position="270"/>
        <end position="327"/>
    </location>
</feature>
<dbReference type="InterPro" id="IPR001611">
    <property type="entry name" value="Leu-rich_rpt"/>
</dbReference>
<dbReference type="InterPro" id="IPR000048">
    <property type="entry name" value="IQ_motif_EF-hand-BS"/>
</dbReference>
<keyword evidence="3" id="KW-0175">Coiled coil</keyword>
<evidence type="ECO:0000256" key="4">
    <source>
        <dbReference type="SAM" id="MobiDB-lite"/>
    </source>
</evidence>
<keyword evidence="1" id="KW-0433">Leucine-rich repeat</keyword>
<dbReference type="Proteomes" id="UP000316079">
    <property type="component" value="Unassembled WGS sequence"/>
</dbReference>
<comment type="caution">
    <text evidence="5">The sequence shown here is derived from an EMBL/GenBank/DDBJ whole genome shotgun (WGS) entry which is preliminary data.</text>
</comment>
<feature type="region of interest" description="Disordered" evidence="4">
    <location>
        <begin position="1426"/>
        <end position="1495"/>
    </location>
</feature>
<name>A0A553QR62_9TELE</name>
<feature type="compositionally biased region" description="Basic and acidic residues" evidence="4">
    <location>
        <begin position="1469"/>
        <end position="1480"/>
    </location>
</feature>
<dbReference type="SUPFAM" id="SSF52058">
    <property type="entry name" value="L domain-like"/>
    <property type="match status" value="1"/>
</dbReference>
<evidence type="ECO:0000256" key="1">
    <source>
        <dbReference type="ARBA" id="ARBA00022614"/>
    </source>
</evidence>
<feature type="region of interest" description="Disordered" evidence="4">
    <location>
        <begin position="341"/>
        <end position="370"/>
    </location>
</feature>
<evidence type="ECO:0008006" key="7">
    <source>
        <dbReference type="Google" id="ProtNLM"/>
    </source>
</evidence>
<evidence type="ECO:0000256" key="3">
    <source>
        <dbReference type="SAM" id="Coils"/>
    </source>
</evidence>
<dbReference type="Gene3D" id="3.80.10.10">
    <property type="entry name" value="Ribonuclease Inhibitor"/>
    <property type="match status" value="2"/>
</dbReference>
<dbReference type="PROSITE" id="PS51450">
    <property type="entry name" value="LRR"/>
    <property type="match status" value="5"/>
</dbReference>
<dbReference type="InterPro" id="IPR032675">
    <property type="entry name" value="LRR_dom_sf"/>
</dbReference>
<feature type="compositionally biased region" description="Basic and acidic residues" evidence="4">
    <location>
        <begin position="568"/>
        <end position="589"/>
    </location>
</feature>
<dbReference type="Pfam" id="PF00612">
    <property type="entry name" value="IQ"/>
    <property type="match status" value="2"/>
</dbReference>
<dbReference type="FunFam" id="3.80.10.10:FF:001142">
    <property type="entry name" value="Leucine-rich repeats and IQ motif containing 1"/>
    <property type="match status" value="1"/>
</dbReference>
<feature type="region of interest" description="Disordered" evidence="4">
    <location>
        <begin position="566"/>
        <end position="589"/>
    </location>
</feature>
<keyword evidence="6" id="KW-1185">Reference proteome</keyword>
<keyword evidence="2" id="KW-0677">Repeat</keyword>
<accession>A0A553QR62</accession>
<dbReference type="SMART" id="SM00365">
    <property type="entry name" value="LRR_SD22"/>
    <property type="match status" value="4"/>
</dbReference>
<evidence type="ECO:0000313" key="5">
    <source>
        <dbReference type="EMBL" id="TRY92276.1"/>
    </source>
</evidence>
<reference evidence="5 6" key="1">
    <citation type="journal article" date="2019" name="Sci. Data">
        <title>Hybrid genome assembly and annotation of Danionella translucida.</title>
        <authorList>
            <person name="Kadobianskyi M."/>
            <person name="Schulze L."/>
            <person name="Schuelke M."/>
            <person name="Judkewitz B."/>
        </authorList>
    </citation>
    <scope>NUCLEOTIDE SEQUENCE [LARGE SCALE GENOMIC DNA]</scope>
    <source>
        <strain evidence="5 6">Bolton</strain>
    </source>
</reference>
<protein>
    <recommendedName>
        <fullName evidence="7">Leucine-rich repeat and IQ domain-containing protein 1</fullName>
    </recommendedName>
</protein>
<dbReference type="PANTHER" id="PTHR46652:SF7">
    <property type="entry name" value="LEUCINE-RICH REPEAT AND IQ DOMAIN-CONTAINING PROTEIN 1"/>
    <property type="match status" value="1"/>
</dbReference>
<evidence type="ECO:0000256" key="2">
    <source>
        <dbReference type="ARBA" id="ARBA00022737"/>
    </source>
</evidence>
<gene>
    <name evidence="5" type="ORF">DNTS_007058</name>
</gene>
<dbReference type="PROSITE" id="PS50096">
    <property type="entry name" value="IQ"/>
    <property type="match status" value="2"/>
</dbReference>
<feature type="compositionally biased region" description="Low complexity" evidence="4">
    <location>
        <begin position="1144"/>
        <end position="1153"/>
    </location>
</feature>
<feature type="compositionally biased region" description="Basic and acidic residues" evidence="4">
    <location>
        <begin position="341"/>
        <end position="364"/>
    </location>
</feature>
<dbReference type="STRING" id="623744.A0A553QR62"/>